<evidence type="ECO:0000313" key="1">
    <source>
        <dbReference type="EMBL" id="QNE36009.1"/>
    </source>
</evidence>
<dbReference type="Proteomes" id="UP000515511">
    <property type="component" value="Chromosome"/>
</dbReference>
<sequence>MNLFTDDSTVDGVRRRGFLLEGVPGVLWTPPAGAPGAPLILSGHGGGLHKEAPGLAARARRLVRDHGYSVAAIDAPGHGDRPRSARDQRWVDDMLGARERGEPLDPVLAEFNASLAERAVPEWRATIDALQGLDDIGAGPVGYTGMTLASAIGIPLAAAEPRILAATFGGIGAHRFVLDAAREVSIPIEFLFPLDDAEISRESQLAVFDAFGSAEKALLGFPGSHFRVPAERLDTGLFPRAFG</sequence>
<dbReference type="GO" id="GO:0016787">
    <property type="term" value="F:hydrolase activity"/>
    <property type="evidence" value="ECO:0007669"/>
    <property type="project" value="UniProtKB-KW"/>
</dbReference>
<dbReference type="EMBL" id="CP043641">
    <property type="protein sequence ID" value="QNE36009.1"/>
    <property type="molecule type" value="Genomic_DNA"/>
</dbReference>
<gene>
    <name evidence="1" type="ORF">F1C12_13320</name>
</gene>
<dbReference type="KEGG" id="lse:F1C12_13320"/>
<dbReference type="RefSeq" id="WP_185275441.1">
    <property type="nucleotide sequence ID" value="NZ_CP043641.1"/>
</dbReference>
<keyword evidence="1" id="KW-0378">Hydrolase</keyword>
<proteinExistence type="predicted"/>
<reference evidence="2" key="1">
    <citation type="submission" date="2019-09" db="EMBL/GenBank/DDBJ databases">
        <title>Antimicrobial potential of Antarctic Bacteria.</title>
        <authorList>
            <person name="Benaud N."/>
            <person name="Edwards R.J."/>
            <person name="Ferrari B.C."/>
        </authorList>
    </citation>
    <scope>NUCLEOTIDE SEQUENCE [LARGE SCALE GENOMIC DNA]</scope>
    <source>
        <strain evidence="2">INR9</strain>
    </source>
</reference>
<organism evidence="1 2">
    <name type="scientific">Leifsonia shinshuensis</name>
    <dbReference type="NCBI Taxonomy" id="150026"/>
    <lineage>
        <taxon>Bacteria</taxon>
        <taxon>Bacillati</taxon>
        <taxon>Actinomycetota</taxon>
        <taxon>Actinomycetes</taxon>
        <taxon>Micrococcales</taxon>
        <taxon>Microbacteriaceae</taxon>
        <taxon>Leifsonia</taxon>
    </lineage>
</organism>
<dbReference type="SUPFAM" id="SSF53474">
    <property type="entry name" value="alpha/beta-Hydrolases"/>
    <property type="match status" value="1"/>
</dbReference>
<evidence type="ECO:0000313" key="2">
    <source>
        <dbReference type="Proteomes" id="UP000515511"/>
    </source>
</evidence>
<protein>
    <submittedName>
        <fullName evidence="1">Alpha/beta hydrolase</fullName>
    </submittedName>
</protein>
<accession>A0A7G6YBZ4</accession>
<name>A0A7G6YBZ4_9MICO</name>
<dbReference type="Gene3D" id="3.40.50.1820">
    <property type="entry name" value="alpha/beta hydrolase"/>
    <property type="match status" value="1"/>
</dbReference>
<dbReference type="AlphaFoldDB" id="A0A7G6YBZ4"/>
<dbReference type="InterPro" id="IPR029058">
    <property type="entry name" value="AB_hydrolase_fold"/>
</dbReference>